<comment type="caution">
    <text evidence="1">The sequence shown here is derived from an EMBL/GenBank/DDBJ whole genome shotgun (WGS) entry which is preliminary data.</text>
</comment>
<evidence type="ECO:0000313" key="2">
    <source>
        <dbReference type="Proteomes" id="UP001153678"/>
    </source>
</evidence>
<evidence type="ECO:0000313" key="1">
    <source>
        <dbReference type="EMBL" id="CAI2198276.1"/>
    </source>
</evidence>
<dbReference type="AlphaFoldDB" id="A0A9W4TAQ7"/>
<dbReference type="Proteomes" id="UP001153678">
    <property type="component" value="Unassembled WGS sequence"/>
</dbReference>
<organism evidence="1 2">
    <name type="scientific">Funneliformis geosporum</name>
    <dbReference type="NCBI Taxonomy" id="1117311"/>
    <lineage>
        <taxon>Eukaryota</taxon>
        <taxon>Fungi</taxon>
        <taxon>Fungi incertae sedis</taxon>
        <taxon>Mucoromycota</taxon>
        <taxon>Glomeromycotina</taxon>
        <taxon>Glomeromycetes</taxon>
        <taxon>Glomerales</taxon>
        <taxon>Glomeraceae</taxon>
        <taxon>Funneliformis</taxon>
    </lineage>
</organism>
<protein>
    <submittedName>
        <fullName evidence="1">19227_t:CDS:1</fullName>
    </submittedName>
</protein>
<sequence length="105" mass="12343">MTYIQFDESEKENFVVVDEESNSEYRKSNESKINVNNVHKRPFLAVENPVVKRQKGRSQMVCRIVSNIENQQPSVMQKSKSVICTYCHKIGHNIRHYEARITNEK</sequence>
<proteinExistence type="predicted"/>
<dbReference type="EMBL" id="CAMKVN010018218">
    <property type="protein sequence ID" value="CAI2198276.1"/>
    <property type="molecule type" value="Genomic_DNA"/>
</dbReference>
<dbReference type="OrthoDB" id="2400320at2759"/>
<accession>A0A9W4TAQ7</accession>
<gene>
    <name evidence="1" type="ORF">FWILDA_LOCUS18492</name>
</gene>
<keyword evidence="2" id="KW-1185">Reference proteome</keyword>
<reference evidence="1" key="1">
    <citation type="submission" date="2022-08" db="EMBL/GenBank/DDBJ databases">
        <authorList>
            <person name="Kallberg Y."/>
            <person name="Tangrot J."/>
            <person name="Rosling A."/>
        </authorList>
    </citation>
    <scope>NUCLEOTIDE SEQUENCE</scope>
    <source>
        <strain evidence="1">Wild A</strain>
    </source>
</reference>
<name>A0A9W4TAQ7_9GLOM</name>